<keyword evidence="1" id="KW-0472">Membrane</keyword>
<reference evidence="2 3" key="1">
    <citation type="journal article" date="2016" name="Nat. Commun.">
        <title>Thousands of microbial genomes shed light on interconnected biogeochemical processes in an aquifer system.</title>
        <authorList>
            <person name="Anantharaman K."/>
            <person name="Brown C.T."/>
            <person name="Hug L.A."/>
            <person name="Sharon I."/>
            <person name="Castelle C.J."/>
            <person name="Probst A.J."/>
            <person name="Thomas B.C."/>
            <person name="Singh A."/>
            <person name="Wilkins M.J."/>
            <person name="Karaoz U."/>
            <person name="Brodie E.L."/>
            <person name="Williams K.H."/>
            <person name="Hubbard S.S."/>
            <person name="Banfield J.F."/>
        </authorList>
    </citation>
    <scope>NUCLEOTIDE SEQUENCE [LARGE SCALE GENOMIC DNA]</scope>
</reference>
<accession>A0A1F7IFI5</accession>
<evidence type="ECO:0000313" key="3">
    <source>
        <dbReference type="Proteomes" id="UP000179270"/>
    </source>
</evidence>
<feature type="transmembrane region" description="Helical" evidence="1">
    <location>
        <begin position="231"/>
        <end position="249"/>
    </location>
</feature>
<evidence type="ECO:0008006" key="4">
    <source>
        <dbReference type="Google" id="ProtNLM"/>
    </source>
</evidence>
<dbReference type="Proteomes" id="UP000179270">
    <property type="component" value="Unassembled WGS sequence"/>
</dbReference>
<feature type="transmembrane region" description="Helical" evidence="1">
    <location>
        <begin position="365"/>
        <end position="383"/>
    </location>
</feature>
<comment type="caution">
    <text evidence="2">The sequence shown here is derived from an EMBL/GenBank/DDBJ whole genome shotgun (WGS) entry which is preliminary data.</text>
</comment>
<feature type="transmembrane region" description="Helical" evidence="1">
    <location>
        <begin position="104"/>
        <end position="123"/>
    </location>
</feature>
<evidence type="ECO:0000256" key="1">
    <source>
        <dbReference type="SAM" id="Phobius"/>
    </source>
</evidence>
<organism evidence="2 3">
    <name type="scientific">Candidatus Roizmanbacteria bacterium RIFCSPLOWO2_01_FULL_35_13</name>
    <dbReference type="NCBI Taxonomy" id="1802055"/>
    <lineage>
        <taxon>Bacteria</taxon>
        <taxon>Candidatus Roizmaniibacteriota</taxon>
    </lineage>
</organism>
<dbReference type="AlphaFoldDB" id="A0A1F7IFI5"/>
<feature type="transmembrane region" description="Helical" evidence="1">
    <location>
        <begin position="261"/>
        <end position="281"/>
    </location>
</feature>
<name>A0A1F7IFI5_9BACT</name>
<proteinExistence type="predicted"/>
<feature type="transmembrane region" description="Helical" evidence="1">
    <location>
        <begin position="184"/>
        <end position="201"/>
    </location>
</feature>
<sequence length="551" mass="62977">MNRNNYNWNKVLLIIIVSLISAIFVLFPVIIGNAKTPDGMTYLWTGHYYLDYFYYLQFIAQGLRGYWLPRQYSATDDPSIYLHLEPYVIIGQIGRIFHLSPASAYWMSVFVLVFILSLTIFLVIREVLINSFFKLKLVALLITLTAGPFFILVSDNSGLKINFFDYWASYGTFFKRFEPVPHHLLAHIFILFAFLLSYKFISKNDKTVSYSLGIGLVVSLLLIAVLTFYPFHVITAFFAIGMTLLFFLLKKLKEKNYKEAGLLFFYGLIIGGLILLAGLAINRFYYQTVFFQSTKGVEVGWRNFPALRDVMLNLGPVVILALFGLVPFFRRINSLGIMLTIFVLISFGLFYSSLDLVLNTHNGRFLSPLSYLLFSAIAVLGIEQLSGIFKGKKRIIAISFMVLLLLLFSLPGNIAAFKEKLNDKNLNSPITYLPKGIIKGFKFLDKQPEKGNVLLTPSQFLGTVIPVYTDRKTYVARHAATPNYLDKNLQAGNFYLGAMTDEEALNFLRKNSLRIVVLTSIEGYDVKTLFKYPFLKEIFRNKDIIIFRVNF</sequence>
<feature type="transmembrane region" description="Helical" evidence="1">
    <location>
        <begin position="208"/>
        <end position="225"/>
    </location>
</feature>
<protein>
    <recommendedName>
        <fullName evidence="4">Glycosyltransferase RgtA/B/C/D-like domain-containing protein</fullName>
    </recommendedName>
</protein>
<keyword evidence="1" id="KW-1133">Transmembrane helix</keyword>
<feature type="transmembrane region" description="Helical" evidence="1">
    <location>
        <begin position="335"/>
        <end position="353"/>
    </location>
</feature>
<keyword evidence="1" id="KW-0812">Transmembrane</keyword>
<feature type="transmembrane region" description="Helical" evidence="1">
    <location>
        <begin position="135"/>
        <end position="153"/>
    </location>
</feature>
<feature type="transmembrane region" description="Helical" evidence="1">
    <location>
        <begin position="12"/>
        <end position="32"/>
    </location>
</feature>
<gene>
    <name evidence="2" type="ORF">A3A74_04800</name>
</gene>
<feature type="transmembrane region" description="Helical" evidence="1">
    <location>
        <begin position="395"/>
        <end position="417"/>
    </location>
</feature>
<dbReference type="EMBL" id="MGAF01000010">
    <property type="protein sequence ID" value="OGK42128.1"/>
    <property type="molecule type" value="Genomic_DNA"/>
</dbReference>
<evidence type="ECO:0000313" key="2">
    <source>
        <dbReference type="EMBL" id="OGK42128.1"/>
    </source>
</evidence>
<feature type="transmembrane region" description="Helical" evidence="1">
    <location>
        <begin position="310"/>
        <end position="328"/>
    </location>
</feature>